<dbReference type="EMBL" id="PSZD01000035">
    <property type="protein sequence ID" value="PPJ21699.1"/>
    <property type="molecule type" value="Genomic_DNA"/>
</dbReference>
<feature type="domain" description="DUF1707" evidence="3">
    <location>
        <begin position="24"/>
        <end position="76"/>
    </location>
</feature>
<proteinExistence type="predicted"/>
<reference evidence="4 5" key="1">
    <citation type="submission" date="2018-02" db="EMBL/GenBank/DDBJ databases">
        <title>8 Nocardia nova and 1 Nocardia cyriacigeorgica strain used for evolution to TMP-SMX.</title>
        <authorList>
            <person name="Mehta H."/>
            <person name="Weng J."/>
            <person name="Shamoo Y."/>
        </authorList>
    </citation>
    <scope>NUCLEOTIDE SEQUENCE [LARGE SCALE GENOMIC DNA]</scope>
    <source>
        <strain evidence="4 5">BAA2227</strain>
    </source>
</reference>
<organism evidence="4 5">
    <name type="scientific">Nocardia nova</name>
    <dbReference type="NCBI Taxonomy" id="37330"/>
    <lineage>
        <taxon>Bacteria</taxon>
        <taxon>Bacillati</taxon>
        <taxon>Actinomycetota</taxon>
        <taxon>Actinomycetes</taxon>
        <taxon>Mycobacteriales</taxon>
        <taxon>Nocardiaceae</taxon>
        <taxon>Nocardia</taxon>
    </lineage>
</organism>
<gene>
    <name evidence="4" type="ORF">C5F51_33320</name>
</gene>
<comment type="caution">
    <text evidence="4">The sequence shown here is derived from an EMBL/GenBank/DDBJ whole genome shotgun (WGS) entry which is preliminary data.</text>
</comment>
<feature type="region of interest" description="Disordered" evidence="1">
    <location>
        <begin position="1"/>
        <end position="23"/>
    </location>
</feature>
<keyword evidence="2" id="KW-0472">Membrane</keyword>
<protein>
    <submittedName>
        <fullName evidence="4">DUF1707 domain-containing protein</fullName>
    </submittedName>
</protein>
<evidence type="ECO:0000256" key="2">
    <source>
        <dbReference type="SAM" id="Phobius"/>
    </source>
</evidence>
<keyword evidence="2" id="KW-0812">Transmembrane</keyword>
<evidence type="ECO:0000256" key="1">
    <source>
        <dbReference type="SAM" id="MobiDB-lite"/>
    </source>
</evidence>
<evidence type="ECO:0000313" key="4">
    <source>
        <dbReference type="EMBL" id="PPJ21699.1"/>
    </source>
</evidence>
<evidence type="ECO:0000259" key="3">
    <source>
        <dbReference type="Pfam" id="PF08044"/>
    </source>
</evidence>
<dbReference type="AlphaFoldDB" id="A0A2S5ZW54"/>
<dbReference type="Proteomes" id="UP000238356">
    <property type="component" value="Unassembled WGS sequence"/>
</dbReference>
<keyword evidence="2" id="KW-1133">Transmembrane helix</keyword>
<accession>A0A2S5ZW54</accession>
<sequence>MQPMGTFATSRRPAAPAGAANSGLRVRDSDRVDACALLDAARDDGQLSDSEHGRRTAAAMRARTFADVEKVIGDLQIPANMADAPVVRPARRRRARRWVLAGGAVAAAALIGMFCGWVSSDDGPLADHTPPDMTTAAGIEAFLSDYRQHYGDLLADDVTLMPENASIERPRTGDRSISERASYKGEFDTWTTSSRDPKLEPIDLATIDVPKLAALLAGAPRTVGSPQTKVSHLIIGRDSSAPDHPPTVTIFTEGARSGHLVVAPSGEPLVVYKSQP</sequence>
<feature type="transmembrane region" description="Helical" evidence="2">
    <location>
        <begin position="98"/>
        <end position="119"/>
    </location>
</feature>
<dbReference type="Pfam" id="PF08044">
    <property type="entry name" value="DUF1707"/>
    <property type="match status" value="1"/>
</dbReference>
<name>A0A2S5ZW54_9NOCA</name>
<dbReference type="InterPro" id="IPR012551">
    <property type="entry name" value="DUF1707_SHOCT-like"/>
</dbReference>
<keyword evidence="5" id="KW-1185">Reference proteome</keyword>
<evidence type="ECO:0000313" key="5">
    <source>
        <dbReference type="Proteomes" id="UP000238356"/>
    </source>
</evidence>